<keyword evidence="2" id="KW-1133">Transmembrane helix</keyword>
<gene>
    <name evidence="3" type="ORF">CLV47_105105</name>
</gene>
<feature type="transmembrane region" description="Helical" evidence="2">
    <location>
        <begin position="172"/>
        <end position="193"/>
    </location>
</feature>
<feature type="transmembrane region" description="Helical" evidence="2">
    <location>
        <begin position="14"/>
        <end position="35"/>
    </location>
</feature>
<name>A0A2T1A1L2_9ACTN</name>
<reference evidence="3 4" key="1">
    <citation type="submission" date="2018-03" db="EMBL/GenBank/DDBJ databases">
        <title>Genomic Encyclopedia of Archaeal and Bacterial Type Strains, Phase II (KMG-II): from individual species to whole genera.</title>
        <authorList>
            <person name="Goeker M."/>
        </authorList>
    </citation>
    <scope>NUCLEOTIDE SEQUENCE [LARGE SCALE GENOMIC DNA]</scope>
    <source>
        <strain evidence="3 4">DSM 100065</strain>
    </source>
</reference>
<feature type="compositionally biased region" description="Polar residues" evidence="1">
    <location>
        <begin position="222"/>
        <end position="242"/>
    </location>
</feature>
<dbReference type="OrthoDB" id="5179260at2"/>
<evidence type="ECO:0000256" key="1">
    <source>
        <dbReference type="SAM" id="MobiDB-lite"/>
    </source>
</evidence>
<evidence type="ECO:0000313" key="4">
    <source>
        <dbReference type="Proteomes" id="UP000237752"/>
    </source>
</evidence>
<keyword evidence="4" id="KW-1185">Reference proteome</keyword>
<accession>A0A2T1A1L2</accession>
<proteinExistence type="predicted"/>
<dbReference type="EMBL" id="PVUE01000005">
    <property type="protein sequence ID" value="PRZ42483.1"/>
    <property type="molecule type" value="Genomic_DNA"/>
</dbReference>
<dbReference type="AlphaFoldDB" id="A0A2T1A1L2"/>
<feature type="compositionally biased region" description="Basic residues" evidence="1">
    <location>
        <begin position="199"/>
        <end position="210"/>
    </location>
</feature>
<dbReference type="Proteomes" id="UP000237752">
    <property type="component" value="Unassembled WGS sequence"/>
</dbReference>
<evidence type="ECO:0008006" key="5">
    <source>
        <dbReference type="Google" id="ProtNLM"/>
    </source>
</evidence>
<feature type="compositionally biased region" description="Basic and acidic residues" evidence="1">
    <location>
        <begin position="243"/>
        <end position="253"/>
    </location>
</feature>
<keyword evidence="2" id="KW-0812">Transmembrane</keyword>
<sequence>MYFGDVLKALGRRWYVLVAGLVVIAVAAGLAIKWVPTQYEASGQMLLLLPADATGITTPTNPYINLQAGLITTASVVAGTLSTKDSQREMKAKGFTSEYAVALDPGGGPLLLITADDTNPQRAVATRDEVIKRLDGELARIQQDENVPVTQLIHSRTFSVTQFAEALPGSKIRALAVIGAVGVILTLIVALMIDRYRPARKRPRRSRARRSRETGPDDETQADPQSPSVDNDSELASSATSTVEHEVVGEPRR</sequence>
<keyword evidence="2" id="KW-0472">Membrane</keyword>
<evidence type="ECO:0000256" key="2">
    <source>
        <dbReference type="SAM" id="Phobius"/>
    </source>
</evidence>
<comment type="caution">
    <text evidence="3">The sequence shown here is derived from an EMBL/GenBank/DDBJ whole genome shotgun (WGS) entry which is preliminary data.</text>
</comment>
<protein>
    <recommendedName>
        <fullName evidence="5">Capsular polysaccharide biosynthesis protein</fullName>
    </recommendedName>
</protein>
<evidence type="ECO:0000313" key="3">
    <source>
        <dbReference type="EMBL" id="PRZ42483.1"/>
    </source>
</evidence>
<dbReference type="RefSeq" id="WP_106348524.1">
    <property type="nucleotide sequence ID" value="NZ_PVUE01000005.1"/>
</dbReference>
<organism evidence="3 4">
    <name type="scientific">Antricoccus suffuscus</name>
    <dbReference type="NCBI Taxonomy" id="1629062"/>
    <lineage>
        <taxon>Bacteria</taxon>
        <taxon>Bacillati</taxon>
        <taxon>Actinomycetota</taxon>
        <taxon>Actinomycetes</taxon>
        <taxon>Geodermatophilales</taxon>
        <taxon>Antricoccaceae</taxon>
        <taxon>Antricoccus</taxon>
    </lineage>
</organism>
<feature type="region of interest" description="Disordered" evidence="1">
    <location>
        <begin position="199"/>
        <end position="253"/>
    </location>
</feature>